<reference evidence="3" key="1">
    <citation type="journal article" date="2023" name="Science">
        <title>Genome structures resolve the early diversification of teleost fishes.</title>
        <authorList>
            <person name="Parey E."/>
            <person name="Louis A."/>
            <person name="Montfort J."/>
            <person name="Bouchez O."/>
            <person name="Roques C."/>
            <person name="Iampietro C."/>
            <person name="Lluch J."/>
            <person name="Castinel A."/>
            <person name="Donnadieu C."/>
            <person name="Desvignes T."/>
            <person name="Floi Bucao C."/>
            <person name="Jouanno E."/>
            <person name="Wen M."/>
            <person name="Mejri S."/>
            <person name="Dirks R."/>
            <person name="Jansen H."/>
            <person name="Henkel C."/>
            <person name="Chen W.J."/>
            <person name="Zahm M."/>
            <person name="Cabau C."/>
            <person name="Klopp C."/>
            <person name="Thompson A.W."/>
            <person name="Robinson-Rechavi M."/>
            <person name="Braasch I."/>
            <person name="Lecointre G."/>
            <person name="Bobe J."/>
            <person name="Postlethwait J.H."/>
            <person name="Berthelot C."/>
            <person name="Roest Crollius H."/>
            <person name="Guiguen Y."/>
        </authorList>
    </citation>
    <scope>NUCLEOTIDE SEQUENCE</scope>
    <source>
        <strain evidence="3">WJC10195</strain>
    </source>
</reference>
<dbReference type="InterPro" id="IPR000219">
    <property type="entry name" value="DH_dom"/>
</dbReference>
<feature type="compositionally biased region" description="Polar residues" evidence="1">
    <location>
        <begin position="595"/>
        <end position="609"/>
    </location>
</feature>
<feature type="region of interest" description="Disordered" evidence="1">
    <location>
        <begin position="209"/>
        <end position="230"/>
    </location>
</feature>
<feature type="compositionally biased region" description="Basic and acidic residues" evidence="1">
    <location>
        <begin position="611"/>
        <end position="630"/>
    </location>
</feature>
<dbReference type="GO" id="GO:0005085">
    <property type="term" value="F:guanyl-nucleotide exchange factor activity"/>
    <property type="evidence" value="ECO:0007669"/>
    <property type="project" value="InterPro"/>
</dbReference>
<evidence type="ECO:0000259" key="2">
    <source>
        <dbReference type="PROSITE" id="PS50010"/>
    </source>
</evidence>
<dbReference type="EMBL" id="JAINUF010000005">
    <property type="protein sequence ID" value="KAJ8360295.1"/>
    <property type="molecule type" value="Genomic_DNA"/>
</dbReference>
<feature type="compositionally biased region" description="Basic and acidic residues" evidence="1">
    <location>
        <begin position="56"/>
        <end position="68"/>
    </location>
</feature>
<feature type="compositionally biased region" description="Basic and acidic residues" evidence="1">
    <location>
        <begin position="681"/>
        <end position="695"/>
    </location>
</feature>
<dbReference type="InterPro" id="IPR035899">
    <property type="entry name" value="DBL_dom_sf"/>
</dbReference>
<feature type="region of interest" description="Disordered" evidence="1">
    <location>
        <begin position="448"/>
        <end position="468"/>
    </location>
</feature>
<feature type="compositionally biased region" description="Polar residues" evidence="1">
    <location>
        <begin position="161"/>
        <end position="175"/>
    </location>
</feature>
<organism evidence="3 4">
    <name type="scientific">Synaphobranchus kaupii</name>
    <name type="common">Kaup's arrowtooth eel</name>
    <dbReference type="NCBI Taxonomy" id="118154"/>
    <lineage>
        <taxon>Eukaryota</taxon>
        <taxon>Metazoa</taxon>
        <taxon>Chordata</taxon>
        <taxon>Craniata</taxon>
        <taxon>Vertebrata</taxon>
        <taxon>Euteleostomi</taxon>
        <taxon>Actinopterygii</taxon>
        <taxon>Neopterygii</taxon>
        <taxon>Teleostei</taxon>
        <taxon>Anguilliformes</taxon>
        <taxon>Synaphobranchidae</taxon>
        <taxon>Synaphobranchus</taxon>
    </lineage>
</organism>
<protein>
    <recommendedName>
        <fullName evidence="2">DH domain-containing protein</fullName>
    </recommendedName>
</protein>
<evidence type="ECO:0000313" key="3">
    <source>
        <dbReference type="EMBL" id="KAJ8360295.1"/>
    </source>
</evidence>
<feature type="region of interest" description="Disordered" evidence="1">
    <location>
        <begin position="56"/>
        <end position="85"/>
    </location>
</feature>
<dbReference type="Proteomes" id="UP001152622">
    <property type="component" value="Chromosome 5"/>
</dbReference>
<keyword evidence="4" id="KW-1185">Reference proteome</keyword>
<dbReference type="OrthoDB" id="8828665at2759"/>
<dbReference type="SUPFAM" id="SSF48065">
    <property type="entry name" value="DBL homology domain (DH-domain)"/>
    <property type="match status" value="1"/>
</dbReference>
<feature type="region of interest" description="Disordered" evidence="1">
    <location>
        <begin position="161"/>
        <end position="184"/>
    </location>
</feature>
<accession>A0A9Q1FJV3</accession>
<comment type="caution">
    <text evidence="3">The sequence shown here is derived from an EMBL/GenBank/DDBJ whole genome shotgun (WGS) entry which is preliminary data.</text>
</comment>
<name>A0A9Q1FJV3_SYNKA</name>
<dbReference type="Gene3D" id="1.20.900.10">
    <property type="entry name" value="Dbl homology (DH) domain"/>
    <property type="match status" value="1"/>
</dbReference>
<feature type="domain" description="DH" evidence="2">
    <location>
        <begin position="245"/>
        <end position="430"/>
    </location>
</feature>
<gene>
    <name evidence="3" type="ORF">SKAU_G00168200</name>
</gene>
<evidence type="ECO:0000256" key="1">
    <source>
        <dbReference type="SAM" id="MobiDB-lite"/>
    </source>
</evidence>
<dbReference type="PROSITE" id="PS50010">
    <property type="entry name" value="DH_2"/>
    <property type="match status" value="1"/>
</dbReference>
<sequence>MENSNLEEQYKEMDEVNLQIAQLQALTAELRNGLVAVMEDLSTLKQRDNNLEETMRDHQEGHGEKDPWTYKTPSTPSRYYPYPVGRRGSQRRFVADQRGEHHHREIQQGLERVQVEVGSDQLSTSQRKGSKEDFSSDGHACASGETELSIVQHYFASLNNSSPQRSFVSTQSQEGNKPKDWASATERACDSYVTEQAGGEEALNATNSEKEFGQQEQQQQTGGADSPMWRSIDRMRGADTPENSKRQTAALELLESERVYVSYLSLLLKANITFNGSEAIHLKDKRVFPSSLRFLIQQHLELLHILQERVLKCQWQGILGDVFMRLTSKESDFLHYYVAYLKELPECLSAGSVYSAVSMKSAGLFEGDVMRKETHPPLHVLLCQPVQRIPEYLMLLQNMMRQTDCEHPDYYLLLICTLQIRAFTEQYSHLLQYNKELLLQNSKELKRQQVSQMKRRKQRHLEQHPAPDSTLDDGLSIFLLPREVSGLGGLYKDCDSLHDVGLFDKCSSASSDSSADIVYRGGTSHNSGCRLPVRGCVLSDEAGMMHHRPLQAVQCKSKSLNGLQLDSTVNVDTSPTKGLRPAAGHTHHRLERQPSKGSTNHKLQRSISPTHKLEDDSRTATEEELRRDNDTDCTTGLVWEAQPRWSGVPENSHTPFNQRSRKQDQKGGFRSSFKKLFKKKSGVDGKDKDNDKSEVYSDYESMASPGVTQLGDIDRGTAV</sequence>
<feature type="region of interest" description="Disordered" evidence="1">
    <location>
        <begin position="100"/>
        <end position="140"/>
    </location>
</feature>
<dbReference type="PANTHER" id="PTHR46944">
    <property type="entry name" value="RHO GUANINE NUCLEOTIDE EXCHANGE FACTOR 33"/>
    <property type="match status" value="1"/>
</dbReference>
<feature type="compositionally biased region" description="Low complexity" evidence="1">
    <location>
        <begin position="69"/>
        <end position="83"/>
    </location>
</feature>
<dbReference type="SMART" id="SM00325">
    <property type="entry name" value="RhoGEF"/>
    <property type="match status" value="1"/>
</dbReference>
<feature type="compositionally biased region" description="Polar residues" evidence="1">
    <location>
        <begin position="567"/>
        <end position="576"/>
    </location>
</feature>
<proteinExistence type="predicted"/>
<dbReference type="Pfam" id="PF00621">
    <property type="entry name" value="RhoGEF"/>
    <property type="match status" value="1"/>
</dbReference>
<feature type="compositionally biased region" description="Polar residues" evidence="1">
    <location>
        <begin position="649"/>
        <end position="658"/>
    </location>
</feature>
<dbReference type="PANTHER" id="PTHR46944:SF1">
    <property type="entry name" value="RHO GUANINE NUCLEOTIDE EXCHANGE FACTOR 33"/>
    <property type="match status" value="1"/>
</dbReference>
<evidence type="ECO:0000313" key="4">
    <source>
        <dbReference type="Proteomes" id="UP001152622"/>
    </source>
</evidence>
<dbReference type="InterPro" id="IPR042849">
    <property type="entry name" value="ARHGEF33"/>
</dbReference>
<feature type="region of interest" description="Disordered" evidence="1">
    <location>
        <begin position="567"/>
        <end position="719"/>
    </location>
</feature>
<dbReference type="AlphaFoldDB" id="A0A9Q1FJV3"/>